<feature type="compositionally biased region" description="Basic and acidic residues" evidence="1">
    <location>
        <begin position="104"/>
        <end position="122"/>
    </location>
</feature>
<proteinExistence type="predicted"/>
<organism evidence="2 3">
    <name type="scientific">Anisodus acutangulus</name>
    <dbReference type="NCBI Taxonomy" id="402998"/>
    <lineage>
        <taxon>Eukaryota</taxon>
        <taxon>Viridiplantae</taxon>
        <taxon>Streptophyta</taxon>
        <taxon>Embryophyta</taxon>
        <taxon>Tracheophyta</taxon>
        <taxon>Spermatophyta</taxon>
        <taxon>Magnoliopsida</taxon>
        <taxon>eudicotyledons</taxon>
        <taxon>Gunneridae</taxon>
        <taxon>Pentapetalae</taxon>
        <taxon>asterids</taxon>
        <taxon>lamiids</taxon>
        <taxon>Solanales</taxon>
        <taxon>Solanaceae</taxon>
        <taxon>Solanoideae</taxon>
        <taxon>Hyoscyameae</taxon>
        <taxon>Anisodus</taxon>
    </lineage>
</organism>
<dbReference type="AlphaFoldDB" id="A0A9Q1MME8"/>
<gene>
    <name evidence="2" type="ORF">K7X08_032119</name>
</gene>
<comment type="caution">
    <text evidence="2">The sequence shown here is derived from an EMBL/GenBank/DDBJ whole genome shotgun (WGS) entry which is preliminary data.</text>
</comment>
<evidence type="ECO:0000313" key="3">
    <source>
        <dbReference type="Proteomes" id="UP001152561"/>
    </source>
</evidence>
<evidence type="ECO:0000256" key="1">
    <source>
        <dbReference type="SAM" id="MobiDB-lite"/>
    </source>
</evidence>
<dbReference type="Proteomes" id="UP001152561">
    <property type="component" value="Unassembled WGS sequence"/>
</dbReference>
<accession>A0A9Q1MME8</accession>
<feature type="region of interest" description="Disordered" evidence="1">
    <location>
        <begin position="234"/>
        <end position="311"/>
    </location>
</feature>
<sequence length="311" mass="34791">MKTVSGKVTSTTPISLSNAAKSLTKFASSDHGASHAVSVYLHRAANSFNQLVKVHEKLNPNSLKKENCTNDIKVEEICEVGLKIEDIVKNEDIPIGSLEIMKSKNLEKEENPKAGTRNKNEDIPNGSRKNKKNKNLGKEENPKADNKIRNSESGKSNKNELKNEDVPSGSLENKKSKNLGKEKNPKADMSNKIKTEQLLETGEGETEKSKKNELEFVEADSAVKMEPWFEEVKEDGMVCRDKKKKKKKKKNTGAGDSECEMVKVEEDLENKEEEEGRKKRKSMDTDAGDNTGSAEQNSKKKSKRRRIEGEK</sequence>
<protein>
    <submittedName>
        <fullName evidence="2">Uncharacterized protein</fullName>
    </submittedName>
</protein>
<feature type="region of interest" description="Disordered" evidence="1">
    <location>
        <begin position="104"/>
        <end position="214"/>
    </location>
</feature>
<evidence type="ECO:0000313" key="2">
    <source>
        <dbReference type="EMBL" id="KAJ8563667.1"/>
    </source>
</evidence>
<feature type="compositionally biased region" description="Basic and acidic residues" evidence="1">
    <location>
        <begin position="205"/>
        <end position="214"/>
    </location>
</feature>
<feature type="compositionally biased region" description="Basic and acidic residues" evidence="1">
    <location>
        <begin position="172"/>
        <end position="197"/>
    </location>
</feature>
<dbReference type="OrthoDB" id="696117at2759"/>
<keyword evidence="3" id="KW-1185">Reference proteome</keyword>
<name>A0A9Q1MME8_9SOLA</name>
<dbReference type="PANTHER" id="PTHR48227:SF1">
    <property type="entry name" value="DNA LIGASE 1-LIKE"/>
    <property type="match status" value="1"/>
</dbReference>
<feature type="compositionally biased region" description="Basic residues" evidence="1">
    <location>
        <begin position="241"/>
        <end position="251"/>
    </location>
</feature>
<reference evidence="3" key="1">
    <citation type="journal article" date="2023" name="Proc. Natl. Acad. Sci. U.S.A.">
        <title>Genomic and structural basis for evolution of tropane alkaloid biosynthesis.</title>
        <authorList>
            <person name="Wanga Y.-J."/>
            <person name="Taina T."/>
            <person name="Yua J.-Y."/>
            <person name="Lia J."/>
            <person name="Xua B."/>
            <person name="Chenc J."/>
            <person name="D'Auriad J.C."/>
            <person name="Huanga J.-P."/>
            <person name="Huanga S.-X."/>
        </authorList>
    </citation>
    <scope>NUCLEOTIDE SEQUENCE [LARGE SCALE GENOMIC DNA]</scope>
    <source>
        <strain evidence="3">cv. KIB-2019</strain>
    </source>
</reference>
<feature type="compositionally biased region" description="Basic and acidic residues" evidence="1">
    <location>
        <begin position="136"/>
        <end position="165"/>
    </location>
</feature>
<dbReference type="EMBL" id="JAJAGQ010000005">
    <property type="protein sequence ID" value="KAJ8563667.1"/>
    <property type="molecule type" value="Genomic_DNA"/>
</dbReference>
<feature type="compositionally biased region" description="Basic residues" evidence="1">
    <location>
        <begin position="299"/>
        <end position="311"/>
    </location>
</feature>
<dbReference type="PANTHER" id="PTHR48227">
    <property type="entry name" value="DNA TOPOISOMERASE 1-LIKE"/>
    <property type="match status" value="1"/>
</dbReference>